<dbReference type="HOGENOM" id="CLU_704048_0_0_1"/>
<protein>
    <submittedName>
        <fullName evidence="1">Uncharacterized protein</fullName>
    </submittedName>
</protein>
<proteinExistence type="predicted"/>
<dbReference type="GeneID" id="19238396"/>
<dbReference type="RefSeq" id="XP_007803365.1">
    <property type="nucleotide sequence ID" value="XM_007805174.1"/>
</dbReference>
<organism evidence="1 2">
    <name type="scientific">Endocarpon pusillum (strain Z07020 / HMAS-L-300199)</name>
    <name type="common">Lichen-forming fungus</name>
    <dbReference type="NCBI Taxonomy" id="1263415"/>
    <lineage>
        <taxon>Eukaryota</taxon>
        <taxon>Fungi</taxon>
        <taxon>Dikarya</taxon>
        <taxon>Ascomycota</taxon>
        <taxon>Pezizomycotina</taxon>
        <taxon>Eurotiomycetes</taxon>
        <taxon>Chaetothyriomycetidae</taxon>
        <taxon>Verrucariales</taxon>
        <taxon>Verrucariaceae</taxon>
        <taxon>Endocarpon</taxon>
    </lineage>
</organism>
<accession>U1GH07</accession>
<dbReference type="EMBL" id="KE721267">
    <property type="protein sequence ID" value="ERF71071.1"/>
    <property type="molecule type" value="Genomic_DNA"/>
</dbReference>
<evidence type="ECO:0000313" key="2">
    <source>
        <dbReference type="Proteomes" id="UP000019373"/>
    </source>
</evidence>
<keyword evidence="2" id="KW-1185">Reference proteome</keyword>
<dbReference type="Proteomes" id="UP000019373">
    <property type="component" value="Unassembled WGS sequence"/>
</dbReference>
<dbReference type="OrthoDB" id="1699231at2759"/>
<reference evidence="2" key="1">
    <citation type="journal article" date="2014" name="BMC Genomics">
        <title>Genome characteristics reveal the impact of lichenization on lichen-forming fungus Endocarpon pusillum Hedwig (Verrucariales, Ascomycota).</title>
        <authorList>
            <person name="Wang Y.-Y."/>
            <person name="Liu B."/>
            <person name="Zhang X.-Y."/>
            <person name="Zhou Q.-M."/>
            <person name="Zhang T."/>
            <person name="Li H."/>
            <person name="Yu Y.-F."/>
            <person name="Zhang X.-L."/>
            <person name="Hao X.-Y."/>
            <person name="Wang M."/>
            <person name="Wang L."/>
            <person name="Wei J.-C."/>
        </authorList>
    </citation>
    <scope>NUCLEOTIDE SEQUENCE [LARGE SCALE GENOMIC DNA]</scope>
    <source>
        <strain evidence="2">Z07020 / HMAS-L-300199</strain>
    </source>
</reference>
<evidence type="ECO:0000313" key="1">
    <source>
        <dbReference type="EMBL" id="ERF71071.1"/>
    </source>
</evidence>
<sequence>MSQRNLEASITFLEASSKATERQGEILKAQRQHLESLKRQRVEEHQASRTRRLAVQNLSLAVEEKTQALALELKEAEEGLRGTLSQIPSLAADYLHNDDSHLQTLTAISAIDADHGNDVRVRVTQLTEKLSQLDREAIECRLNRVYLQQLARHDADQCCEQSQLIEHEVEKDLKSLHVEIPDVATMAVAQCFRTPLLQALAERQTRRDAQARSQLEDVSNAMTVLIEAARAFVDRLEALLSYRTALTAYQADFQALAHGFEKKVNAGKQVRKPYRGATSLAMEDVMKHWNVPISESGSVEQALWARKRKVEQDAHRSSIAVEDMIRKHHNALPMDCAKLVDIDTGTDVCLLKFEKDIEKLQDCMDRADLADLAGTEGTEGDECQVRFVNRWA</sequence>
<gene>
    <name evidence="1" type="ORF">EPUS_03352</name>
</gene>
<dbReference type="AlphaFoldDB" id="U1GH07"/>
<name>U1GH07_ENDPU</name>